<proteinExistence type="predicted"/>
<evidence type="ECO:0000313" key="1">
    <source>
        <dbReference type="EMBL" id="QHS84218.1"/>
    </source>
</evidence>
<reference evidence="1" key="1">
    <citation type="journal article" date="2020" name="Nature">
        <title>Giant virus diversity and host interactions through global metagenomics.</title>
        <authorList>
            <person name="Schulz F."/>
            <person name="Roux S."/>
            <person name="Paez-Espino D."/>
            <person name="Jungbluth S."/>
            <person name="Walsh D.A."/>
            <person name="Denef V.J."/>
            <person name="McMahon K.D."/>
            <person name="Konstantinidis K.T."/>
            <person name="Eloe-Fadrosh E.A."/>
            <person name="Kyrpides N.C."/>
            <person name="Woyke T."/>
        </authorList>
    </citation>
    <scope>NUCLEOTIDE SEQUENCE</scope>
    <source>
        <strain evidence="1">GVMAG-S-ERX555965-48</strain>
    </source>
</reference>
<dbReference type="AlphaFoldDB" id="A0A6C0AWU5"/>
<name>A0A6C0AWU5_9ZZZZ</name>
<protein>
    <submittedName>
        <fullName evidence="1">Uncharacterized protein</fullName>
    </submittedName>
</protein>
<accession>A0A6C0AWU5</accession>
<organism evidence="1">
    <name type="scientific">viral metagenome</name>
    <dbReference type="NCBI Taxonomy" id="1070528"/>
    <lineage>
        <taxon>unclassified sequences</taxon>
        <taxon>metagenomes</taxon>
        <taxon>organismal metagenomes</taxon>
    </lineage>
</organism>
<sequence length="102" mass="11077">MPIMLRSSEDNPDTIPAFAESPSQNIIVHSDDLIVPAQLASINFGIPLIIRVFDPSLFLATLFSFTSVNAQALSITPIFANFSTNFSLTVHDEPNLAIGVFI</sequence>
<dbReference type="EMBL" id="MN738774">
    <property type="protein sequence ID" value="QHS84218.1"/>
    <property type="molecule type" value="Genomic_DNA"/>
</dbReference>